<organism evidence="1 2">
    <name type="scientific">Ilex paraguariensis</name>
    <name type="common">yerba mate</name>
    <dbReference type="NCBI Taxonomy" id="185542"/>
    <lineage>
        <taxon>Eukaryota</taxon>
        <taxon>Viridiplantae</taxon>
        <taxon>Streptophyta</taxon>
        <taxon>Embryophyta</taxon>
        <taxon>Tracheophyta</taxon>
        <taxon>Spermatophyta</taxon>
        <taxon>Magnoliopsida</taxon>
        <taxon>eudicotyledons</taxon>
        <taxon>Gunneridae</taxon>
        <taxon>Pentapetalae</taxon>
        <taxon>asterids</taxon>
        <taxon>campanulids</taxon>
        <taxon>Aquifoliales</taxon>
        <taxon>Aquifoliaceae</taxon>
        <taxon>Ilex</taxon>
    </lineage>
</organism>
<reference evidence="1 2" key="1">
    <citation type="submission" date="2024-02" db="EMBL/GenBank/DDBJ databases">
        <authorList>
            <person name="Vignale AGUSTIN F."/>
            <person name="Sosa J E."/>
            <person name="Modenutti C."/>
        </authorList>
    </citation>
    <scope>NUCLEOTIDE SEQUENCE [LARGE SCALE GENOMIC DNA]</scope>
</reference>
<evidence type="ECO:0000313" key="2">
    <source>
        <dbReference type="Proteomes" id="UP001642360"/>
    </source>
</evidence>
<dbReference type="Proteomes" id="UP001642360">
    <property type="component" value="Unassembled WGS sequence"/>
</dbReference>
<protein>
    <submittedName>
        <fullName evidence="1">Uncharacterized protein</fullName>
    </submittedName>
</protein>
<gene>
    <name evidence="1" type="ORF">ILEXP_LOCUS49572</name>
</gene>
<proteinExistence type="predicted"/>
<keyword evidence="2" id="KW-1185">Reference proteome</keyword>
<comment type="caution">
    <text evidence="1">The sequence shown here is derived from an EMBL/GenBank/DDBJ whole genome shotgun (WGS) entry which is preliminary data.</text>
</comment>
<dbReference type="EMBL" id="CAUOFW020007558">
    <property type="protein sequence ID" value="CAK9179629.1"/>
    <property type="molecule type" value="Genomic_DNA"/>
</dbReference>
<evidence type="ECO:0000313" key="1">
    <source>
        <dbReference type="EMBL" id="CAK9179629.1"/>
    </source>
</evidence>
<sequence>MITSLSNDERDQKPWRHRMTNIISREEPFSWLAHWHQHLCLGGIEGRCIIDHLELILFGQVKKNYQDGVNGLHVVFVTQGSRPLNWMIIGLIILLIKDYLML</sequence>
<dbReference type="AlphaFoldDB" id="A0ABC8UCY4"/>
<name>A0ABC8UCY4_9AQUA</name>
<accession>A0ABC8UCY4</accession>